<dbReference type="AlphaFoldDB" id="A0A382GFX7"/>
<evidence type="ECO:0000256" key="1">
    <source>
        <dbReference type="SAM" id="Phobius"/>
    </source>
</evidence>
<keyword evidence="1" id="KW-0472">Membrane</keyword>
<sequence length="382" mass="42986">MNKKVNILRTRPLVATSLSILLFSICSYHYLTRVGINLKILIVLSALTVLISLTNEAKSFFISIAKEPRKYFLIICILVSAIGGLIINVANIIEISFFIILFLSIYLIFIHKDNDLINLVTKLVICSGVFMSVGVLTALFESIFLSSKLFYEIAGGGYPAISGQKLFYKGFGFSHNYSAHIIVIALSFLSLSQSTLSRKLRNYLTSLFTFALLITGSRIVFLFFSLIACNYFIKTRTNKYLMSAILISLYLFLSHIQIGVHGNYELGSVHYREVLFSIGNVDFVLGYYGHMKLAYFAELKENFFFPVSLSEISQSLKMDPHSLVFTLIILGGVPLALSVVMFLILGISKNLLFIEHKYSNFFYCGLISIITETFMWDASNSI</sequence>
<feature type="transmembrane region" description="Helical" evidence="1">
    <location>
        <begin position="36"/>
        <end position="55"/>
    </location>
</feature>
<evidence type="ECO:0008006" key="3">
    <source>
        <dbReference type="Google" id="ProtNLM"/>
    </source>
</evidence>
<feature type="transmembrane region" description="Helical" evidence="1">
    <location>
        <begin position="208"/>
        <end position="233"/>
    </location>
</feature>
<feature type="transmembrane region" description="Helical" evidence="1">
    <location>
        <begin position="95"/>
        <end position="111"/>
    </location>
</feature>
<protein>
    <recommendedName>
        <fullName evidence="3">O-antigen ligase domain-containing protein</fullName>
    </recommendedName>
</protein>
<keyword evidence="1" id="KW-0812">Transmembrane</keyword>
<gene>
    <name evidence="2" type="ORF">METZ01_LOCUS226616</name>
</gene>
<keyword evidence="1" id="KW-1133">Transmembrane helix</keyword>
<feature type="transmembrane region" description="Helical" evidence="1">
    <location>
        <begin position="323"/>
        <end position="346"/>
    </location>
</feature>
<accession>A0A382GFX7</accession>
<organism evidence="2">
    <name type="scientific">marine metagenome</name>
    <dbReference type="NCBI Taxonomy" id="408172"/>
    <lineage>
        <taxon>unclassified sequences</taxon>
        <taxon>metagenomes</taxon>
        <taxon>ecological metagenomes</taxon>
    </lineage>
</organism>
<proteinExistence type="predicted"/>
<name>A0A382GFX7_9ZZZZ</name>
<feature type="non-terminal residue" evidence="2">
    <location>
        <position position="382"/>
    </location>
</feature>
<feature type="transmembrane region" description="Helical" evidence="1">
    <location>
        <begin position="240"/>
        <end position="258"/>
    </location>
</feature>
<dbReference type="EMBL" id="UINC01055180">
    <property type="protein sequence ID" value="SVB73762.1"/>
    <property type="molecule type" value="Genomic_DNA"/>
</dbReference>
<feature type="transmembrane region" description="Helical" evidence="1">
    <location>
        <begin position="177"/>
        <end position="196"/>
    </location>
</feature>
<feature type="transmembrane region" description="Helical" evidence="1">
    <location>
        <begin position="71"/>
        <end position="89"/>
    </location>
</feature>
<reference evidence="2" key="1">
    <citation type="submission" date="2018-05" db="EMBL/GenBank/DDBJ databases">
        <authorList>
            <person name="Lanie J.A."/>
            <person name="Ng W.-L."/>
            <person name="Kazmierczak K.M."/>
            <person name="Andrzejewski T.M."/>
            <person name="Davidsen T.M."/>
            <person name="Wayne K.J."/>
            <person name="Tettelin H."/>
            <person name="Glass J.I."/>
            <person name="Rusch D."/>
            <person name="Podicherti R."/>
            <person name="Tsui H.-C.T."/>
            <person name="Winkler M.E."/>
        </authorList>
    </citation>
    <scope>NUCLEOTIDE SEQUENCE</scope>
</reference>
<feature type="transmembrane region" description="Helical" evidence="1">
    <location>
        <begin position="12"/>
        <end position="30"/>
    </location>
</feature>
<feature type="transmembrane region" description="Helical" evidence="1">
    <location>
        <begin position="358"/>
        <end position="376"/>
    </location>
</feature>
<feature type="transmembrane region" description="Helical" evidence="1">
    <location>
        <begin position="123"/>
        <end position="143"/>
    </location>
</feature>
<evidence type="ECO:0000313" key="2">
    <source>
        <dbReference type="EMBL" id="SVB73762.1"/>
    </source>
</evidence>